<proteinExistence type="predicted"/>
<comment type="caution">
    <text evidence="2">The sequence shown here is derived from an EMBL/GenBank/DDBJ whole genome shotgun (WGS) entry which is preliminary data.</text>
</comment>
<feature type="non-terminal residue" evidence="2">
    <location>
        <position position="292"/>
    </location>
</feature>
<dbReference type="OrthoDB" id="2423798at2759"/>
<evidence type="ECO:0000313" key="3">
    <source>
        <dbReference type="Proteomes" id="UP000789405"/>
    </source>
</evidence>
<evidence type="ECO:0000256" key="1">
    <source>
        <dbReference type="SAM" id="MobiDB-lite"/>
    </source>
</evidence>
<evidence type="ECO:0000313" key="2">
    <source>
        <dbReference type="EMBL" id="CAG8755815.1"/>
    </source>
</evidence>
<keyword evidence="3" id="KW-1185">Reference proteome</keyword>
<accession>A0A9N9NNW3</accession>
<organism evidence="2 3">
    <name type="scientific">Dentiscutata erythropus</name>
    <dbReference type="NCBI Taxonomy" id="1348616"/>
    <lineage>
        <taxon>Eukaryota</taxon>
        <taxon>Fungi</taxon>
        <taxon>Fungi incertae sedis</taxon>
        <taxon>Mucoromycota</taxon>
        <taxon>Glomeromycotina</taxon>
        <taxon>Glomeromycetes</taxon>
        <taxon>Diversisporales</taxon>
        <taxon>Gigasporaceae</taxon>
        <taxon>Dentiscutata</taxon>
    </lineage>
</organism>
<feature type="region of interest" description="Disordered" evidence="1">
    <location>
        <begin position="36"/>
        <end position="79"/>
    </location>
</feature>
<protein>
    <submittedName>
        <fullName evidence="2">5867_t:CDS:1</fullName>
    </submittedName>
</protein>
<dbReference type="Proteomes" id="UP000789405">
    <property type="component" value="Unassembled WGS sequence"/>
</dbReference>
<gene>
    <name evidence="2" type="ORF">DERYTH_LOCUS17316</name>
</gene>
<dbReference type="AlphaFoldDB" id="A0A9N9NNW3"/>
<reference evidence="2" key="1">
    <citation type="submission" date="2021-06" db="EMBL/GenBank/DDBJ databases">
        <authorList>
            <person name="Kallberg Y."/>
            <person name="Tangrot J."/>
            <person name="Rosling A."/>
        </authorList>
    </citation>
    <scope>NUCLEOTIDE SEQUENCE</scope>
    <source>
        <strain evidence="2">MA453B</strain>
    </source>
</reference>
<dbReference type="EMBL" id="CAJVPY010016189">
    <property type="protein sequence ID" value="CAG8755815.1"/>
    <property type="molecule type" value="Genomic_DNA"/>
</dbReference>
<name>A0A9N9NNW3_9GLOM</name>
<sequence>MDSYEDYEEINSSDSELSDNEIEAYNSINFEYLIQESDEESNSQDNSTEITKIPVVGTVRSSERTRKRPRGSRASKSNCDIEPLASSIKKVYKKMYMPSLNVAVDEMIAHFSGRSVHITFSFSSHIEKTANLPTIQGINEIGQHVCHLVFQLLLEKTTVRTNSAKFSKELKVHNIKSLEWDTLSEVVINNVLTILWVDNGPVTILSTIHNITGNKSRINSCRNWLPLFFWLLDTSIVNAHIIYSNSNDYIETSLNSKEFHTHLVWELIQDSTSQVSNTRSSQYSTTSSLISN</sequence>